<dbReference type="FunFam" id="3.60.110.10:FF:000005">
    <property type="entry name" value="nitrilase homolog 1 isoform X1"/>
    <property type="match status" value="1"/>
</dbReference>
<keyword evidence="8" id="KW-1185">Reference proteome</keyword>
<dbReference type="PROSITE" id="PS50263">
    <property type="entry name" value="CN_HYDROLASE"/>
    <property type="match status" value="1"/>
</dbReference>
<gene>
    <name evidence="7" type="ORF">mMyoMyo1_013936</name>
</gene>
<dbReference type="VEuPathDB" id="HostDB:GeneID_118673351"/>
<dbReference type="InterPro" id="IPR003010">
    <property type="entry name" value="C-N_Hydrolase"/>
</dbReference>
<dbReference type="Proteomes" id="UP000527355">
    <property type="component" value="Unassembled WGS sequence"/>
</dbReference>
<name>A0A7J7SRY3_MYOMY</name>
<dbReference type="PROSITE" id="PS01227">
    <property type="entry name" value="UPF0012"/>
    <property type="match status" value="1"/>
</dbReference>
<dbReference type="AlphaFoldDB" id="A0A7J7SRY3"/>
<dbReference type="Pfam" id="PF00795">
    <property type="entry name" value="CN_hydrolase"/>
    <property type="match status" value="1"/>
</dbReference>
<dbReference type="InterPro" id="IPR045254">
    <property type="entry name" value="Nit1/2_C-N_Hydrolase"/>
</dbReference>
<dbReference type="InterPro" id="IPR001110">
    <property type="entry name" value="UPF0012_CS"/>
</dbReference>
<evidence type="ECO:0000313" key="7">
    <source>
        <dbReference type="EMBL" id="KAF6291198.1"/>
    </source>
</evidence>
<evidence type="ECO:0000256" key="4">
    <source>
        <dbReference type="ARBA" id="ARBA00074513"/>
    </source>
</evidence>
<dbReference type="PANTHER" id="PTHR23088">
    <property type="entry name" value="NITRILASE-RELATED"/>
    <property type="match status" value="1"/>
</dbReference>
<dbReference type="OrthoDB" id="680339at2759"/>
<dbReference type="PANTHER" id="PTHR23088:SF27">
    <property type="entry name" value="DEAMINATED GLUTATHIONE AMIDASE"/>
    <property type="match status" value="1"/>
</dbReference>
<sequence length="326" mass="35525">MLGAVVRPHHLLSLLLPGPRIPRLPALCAQPRPRAMAVSSSSWELPLVAVCQVTSTPDKQQNFKACAELVREAARLGACLAFLPEAFDFIARDPAETLRLSEPLGGNLLGEYAQLARECGLWLSLGGFHERGQDWEQTQKIYNCHVLLNSEGSVVTTYRKTHLCDVQVPGQGPMHESNSTMPGPSLTTPVSTPAGKVGLAICYDMRFPELSLALAQAGAEILTYPSAFGTVTGPAHWEVLLRARAIETQCYVVAAAQCGCHHEKRASYGHSMVVDPWGTVVARCSEGPGLCLARIDLSYLHQLRQHLPVFQHRRPDLYGNLGHPLS</sequence>
<dbReference type="CDD" id="cd07572">
    <property type="entry name" value="nit"/>
    <property type="match status" value="1"/>
</dbReference>
<dbReference type="EC" id="3.5.1.128" evidence="3"/>
<dbReference type="SUPFAM" id="SSF56317">
    <property type="entry name" value="Carbon-nitrogen hydrolase"/>
    <property type="match status" value="1"/>
</dbReference>
<protein>
    <recommendedName>
        <fullName evidence="4">Deaminated glutathione amidase</fullName>
        <ecNumber evidence="3">3.5.1.128</ecNumber>
    </recommendedName>
    <alternativeName>
        <fullName evidence="5">Nitrilase homolog 1</fullName>
    </alternativeName>
</protein>
<evidence type="ECO:0000256" key="2">
    <source>
        <dbReference type="ARBA" id="ARBA00022801"/>
    </source>
</evidence>
<accession>A0A7J7SRY3</accession>
<evidence type="ECO:0000256" key="3">
    <source>
        <dbReference type="ARBA" id="ARBA00066912"/>
    </source>
</evidence>
<evidence type="ECO:0000256" key="5">
    <source>
        <dbReference type="ARBA" id="ARBA00080297"/>
    </source>
</evidence>
<dbReference type="InterPro" id="IPR036526">
    <property type="entry name" value="C-N_Hydrolase_sf"/>
</dbReference>
<feature type="domain" description="CN hydrolase" evidence="6">
    <location>
        <begin position="45"/>
        <end position="297"/>
    </location>
</feature>
<keyword evidence="2" id="KW-0378">Hydrolase</keyword>
<dbReference type="GO" id="GO:0110050">
    <property type="term" value="F:deaminated glutathione amidase activity"/>
    <property type="evidence" value="ECO:0007669"/>
    <property type="project" value="UniProtKB-EC"/>
</dbReference>
<proteinExistence type="inferred from homology"/>
<organism evidence="7 8">
    <name type="scientific">Myotis myotis</name>
    <name type="common">Greater mouse-eared bat</name>
    <name type="synonym">Vespertilio myotis</name>
    <dbReference type="NCBI Taxonomy" id="51298"/>
    <lineage>
        <taxon>Eukaryota</taxon>
        <taxon>Metazoa</taxon>
        <taxon>Chordata</taxon>
        <taxon>Craniata</taxon>
        <taxon>Vertebrata</taxon>
        <taxon>Euteleostomi</taxon>
        <taxon>Mammalia</taxon>
        <taxon>Eutheria</taxon>
        <taxon>Laurasiatheria</taxon>
        <taxon>Chiroptera</taxon>
        <taxon>Yangochiroptera</taxon>
        <taxon>Vespertilionidae</taxon>
        <taxon>Myotis</taxon>
    </lineage>
</organism>
<evidence type="ECO:0000256" key="1">
    <source>
        <dbReference type="ARBA" id="ARBA00010613"/>
    </source>
</evidence>
<evidence type="ECO:0000259" key="6">
    <source>
        <dbReference type="PROSITE" id="PS50263"/>
    </source>
</evidence>
<reference evidence="7 8" key="1">
    <citation type="journal article" date="2020" name="Nature">
        <title>Six reference-quality genomes reveal evolution of bat adaptations.</title>
        <authorList>
            <person name="Jebb D."/>
            <person name="Huang Z."/>
            <person name="Pippel M."/>
            <person name="Hughes G.M."/>
            <person name="Lavrichenko K."/>
            <person name="Devanna P."/>
            <person name="Winkler S."/>
            <person name="Jermiin L.S."/>
            <person name="Skirmuntt E.C."/>
            <person name="Katzourakis A."/>
            <person name="Burkitt-Gray L."/>
            <person name="Ray D.A."/>
            <person name="Sullivan K.A.M."/>
            <person name="Roscito J.G."/>
            <person name="Kirilenko B.M."/>
            <person name="Davalos L.M."/>
            <person name="Corthals A.P."/>
            <person name="Power M.L."/>
            <person name="Jones G."/>
            <person name="Ransome R.D."/>
            <person name="Dechmann D.K.N."/>
            <person name="Locatelli A.G."/>
            <person name="Puechmaille S.J."/>
            <person name="Fedrigo O."/>
            <person name="Jarvis E.D."/>
            <person name="Hiller M."/>
            <person name="Vernes S.C."/>
            <person name="Myers E.W."/>
            <person name="Teeling E.C."/>
        </authorList>
    </citation>
    <scope>NUCLEOTIDE SEQUENCE [LARGE SCALE GENOMIC DNA]</scope>
    <source>
        <strain evidence="7">MMyoMyo1</strain>
        <tissue evidence="7">Flight muscle</tissue>
    </source>
</reference>
<evidence type="ECO:0000313" key="8">
    <source>
        <dbReference type="Proteomes" id="UP000527355"/>
    </source>
</evidence>
<comment type="similarity">
    <text evidence="1">Belongs to the carbon-nitrogen hydrolase superfamily. NIT1/NIT2 family.</text>
</comment>
<comment type="caution">
    <text evidence="7">The sequence shown here is derived from an EMBL/GenBank/DDBJ whole genome shotgun (WGS) entry which is preliminary data.</text>
</comment>
<dbReference type="Gene3D" id="3.60.110.10">
    <property type="entry name" value="Carbon-nitrogen hydrolase"/>
    <property type="match status" value="1"/>
</dbReference>
<dbReference type="EMBL" id="JABWUV010000018">
    <property type="protein sequence ID" value="KAF6291198.1"/>
    <property type="molecule type" value="Genomic_DNA"/>
</dbReference>